<dbReference type="CDD" id="cd06171">
    <property type="entry name" value="Sigma70_r4"/>
    <property type="match status" value="1"/>
</dbReference>
<dbReference type="InterPro" id="IPR007627">
    <property type="entry name" value="RNA_pol_sigma70_r2"/>
</dbReference>
<evidence type="ECO:0000259" key="6">
    <source>
        <dbReference type="Pfam" id="PF04542"/>
    </source>
</evidence>
<keyword evidence="3" id="KW-0731">Sigma factor</keyword>
<dbReference type="InterPro" id="IPR013325">
    <property type="entry name" value="RNA_pol_sigma_r2"/>
</dbReference>
<evidence type="ECO:0000256" key="2">
    <source>
        <dbReference type="ARBA" id="ARBA00023015"/>
    </source>
</evidence>
<name>A0A6J4H6F7_9CHLR</name>
<dbReference type="InterPro" id="IPR039425">
    <property type="entry name" value="RNA_pol_sigma-70-like"/>
</dbReference>
<reference evidence="8" key="1">
    <citation type="submission" date="2020-02" db="EMBL/GenBank/DDBJ databases">
        <authorList>
            <person name="Meier V. D."/>
        </authorList>
    </citation>
    <scope>NUCLEOTIDE SEQUENCE</scope>
    <source>
        <strain evidence="8">AVDCRST_MAG26</strain>
    </source>
</reference>
<keyword evidence="5" id="KW-0804">Transcription</keyword>
<dbReference type="PANTHER" id="PTHR43133:SF8">
    <property type="entry name" value="RNA POLYMERASE SIGMA FACTOR HI_1459-RELATED"/>
    <property type="match status" value="1"/>
</dbReference>
<proteinExistence type="inferred from homology"/>
<dbReference type="Pfam" id="PF04542">
    <property type="entry name" value="Sigma70_r2"/>
    <property type="match status" value="1"/>
</dbReference>
<dbReference type="PANTHER" id="PTHR43133">
    <property type="entry name" value="RNA POLYMERASE ECF-TYPE SIGMA FACTO"/>
    <property type="match status" value="1"/>
</dbReference>
<evidence type="ECO:0000256" key="5">
    <source>
        <dbReference type="ARBA" id="ARBA00023163"/>
    </source>
</evidence>
<dbReference type="InterPro" id="IPR036388">
    <property type="entry name" value="WH-like_DNA-bd_sf"/>
</dbReference>
<evidence type="ECO:0000256" key="4">
    <source>
        <dbReference type="ARBA" id="ARBA00023125"/>
    </source>
</evidence>
<protein>
    <recommendedName>
        <fullName evidence="9">Sigma-70 family RNA polymerase sigma factor</fullName>
    </recommendedName>
</protein>
<keyword evidence="4" id="KW-0238">DNA-binding</keyword>
<evidence type="ECO:0008006" key="9">
    <source>
        <dbReference type="Google" id="ProtNLM"/>
    </source>
</evidence>
<dbReference type="GO" id="GO:0006352">
    <property type="term" value="P:DNA-templated transcription initiation"/>
    <property type="evidence" value="ECO:0007669"/>
    <property type="project" value="InterPro"/>
</dbReference>
<dbReference type="GO" id="GO:0016987">
    <property type="term" value="F:sigma factor activity"/>
    <property type="evidence" value="ECO:0007669"/>
    <property type="project" value="UniProtKB-KW"/>
</dbReference>
<dbReference type="GO" id="GO:0003677">
    <property type="term" value="F:DNA binding"/>
    <property type="evidence" value="ECO:0007669"/>
    <property type="project" value="UniProtKB-KW"/>
</dbReference>
<sequence length="387" mass="43484">MQFAETDGMAIERAALVRFCTRYTGDPHAAEDLAQQTLLQAWRHEQRLRDPQARRGWLLTIARNECLMWARSRGRETARWVELAWENEAEAQPQLAADVDLELELERDDLARLLERALALLPPHIRDVLVWRYVEETPQAEVAARLGLTEGAVEARLHRGKLALRRVLTSDLGDEAAAHGLIAPSEAGWEETRVWCPGCGQRRLEGWLRPCEGKLYMRCTACARSDAHFIHSTMGDGLRDVKSYRPAVSRVLVAIHDMFRLRGGDGAGPCPRCGKLVPLQRGKPPWVPPRFTDPESIYVWCAACGTGDSETWHSLTWSLPEVRAFWRANPRMRFLPPRAVEYAGSAAVVTGFESLIAAARVEVVTLRDTLRVVEIDGAVQAESRRDG</sequence>
<dbReference type="InterPro" id="IPR013324">
    <property type="entry name" value="RNA_pol_sigma_r3/r4-like"/>
</dbReference>
<dbReference type="SUPFAM" id="SSF88659">
    <property type="entry name" value="Sigma3 and sigma4 domains of RNA polymerase sigma factors"/>
    <property type="match status" value="1"/>
</dbReference>
<organism evidence="8">
    <name type="scientific">uncultured Chloroflexia bacterium</name>
    <dbReference type="NCBI Taxonomy" id="1672391"/>
    <lineage>
        <taxon>Bacteria</taxon>
        <taxon>Bacillati</taxon>
        <taxon>Chloroflexota</taxon>
        <taxon>Chloroflexia</taxon>
        <taxon>environmental samples</taxon>
    </lineage>
</organism>
<evidence type="ECO:0000313" key="8">
    <source>
        <dbReference type="EMBL" id="CAA9214592.1"/>
    </source>
</evidence>
<dbReference type="Gene3D" id="1.10.1740.10">
    <property type="match status" value="1"/>
</dbReference>
<dbReference type="EMBL" id="CADCTK010000060">
    <property type="protein sequence ID" value="CAA9214592.1"/>
    <property type="molecule type" value="Genomic_DNA"/>
</dbReference>
<evidence type="ECO:0000256" key="3">
    <source>
        <dbReference type="ARBA" id="ARBA00023082"/>
    </source>
</evidence>
<feature type="domain" description="RNA polymerase sigma factor 70 region 4 type 2" evidence="7">
    <location>
        <begin position="112"/>
        <end position="164"/>
    </location>
</feature>
<dbReference type="Gene3D" id="1.10.10.10">
    <property type="entry name" value="Winged helix-like DNA-binding domain superfamily/Winged helix DNA-binding domain"/>
    <property type="match status" value="1"/>
</dbReference>
<dbReference type="AlphaFoldDB" id="A0A6J4H6F7"/>
<feature type="domain" description="RNA polymerase sigma-70 region 2" evidence="6">
    <location>
        <begin position="15"/>
        <end position="75"/>
    </location>
</feature>
<dbReference type="InterPro" id="IPR014284">
    <property type="entry name" value="RNA_pol_sigma-70_dom"/>
</dbReference>
<dbReference type="Pfam" id="PF08281">
    <property type="entry name" value="Sigma70_r4_2"/>
    <property type="match status" value="1"/>
</dbReference>
<gene>
    <name evidence="8" type="ORF">AVDCRST_MAG26-262</name>
</gene>
<dbReference type="InterPro" id="IPR013249">
    <property type="entry name" value="RNA_pol_sigma70_r4_t2"/>
</dbReference>
<evidence type="ECO:0000256" key="1">
    <source>
        <dbReference type="ARBA" id="ARBA00010641"/>
    </source>
</evidence>
<dbReference type="SUPFAM" id="SSF88946">
    <property type="entry name" value="Sigma2 domain of RNA polymerase sigma factors"/>
    <property type="match status" value="1"/>
</dbReference>
<accession>A0A6J4H6F7</accession>
<dbReference type="NCBIfam" id="TIGR02937">
    <property type="entry name" value="sigma70-ECF"/>
    <property type="match status" value="1"/>
</dbReference>
<evidence type="ECO:0000259" key="7">
    <source>
        <dbReference type="Pfam" id="PF08281"/>
    </source>
</evidence>
<keyword evidence="2" id="KW-0805">Transcription regulation</keyword>
<comment type="similarity">
    <text evidence="1">Belongs to the sigma-70 factor family. ECF subfamily.</text>
</comment>